<dbReference type="InterPro" id="IPR026092">
    <property type="entry name" value="RAI2/SOBP"/>
</dbReference>
<comment type="caution">
    <text evidence="2">The sequence shown here is derived from an EMBL/GenBank/DDBJ whole genome shotgun (WGS) entry which is preliminary data.</text>
</comment>
<dbReference type="PANTHER" id="PTHR23186">
    <property type="entry name" value="RETINOIC ACID-INDUCED PROTEIN 2"/>
    <property type="match status" value="1"/>
</dbReference>
<dbReference type="GO" id="GO:0005634">
    <property type="term" value="C:nucleus"/>
    <property type="evidence" value="ECO:0007669"/>
    <property type="project" value="TreeGrafter"/>
</dbReference>
<sequence length="192" mass="21360">MEMPKLCQHSAEQRHRIPLACHTIYKSFLVSGSVSFQEFAQHTMNELLGWYGFDGVDVDRLDLTAKTSRLLQSAAAAAVATQQQQQQQQQLQQQQQQQRSHLRSSRSSALATAFHNNNNNNNSCSNRKASNSNCHSNTTTPSDHDTRSSREDDSKSPHSIGKPSATVLTTSHTDDKIGECGCPTTVYHFKND</sequence>
<feature type="compositionally biased region" description="Basic and acidic residues" evidence="1">
    <location>
        <begin position="142"/>
        <end position="156"/>
    </location>
</feature>
<protein>
    <submittedName>
        <fullName evidence="2">Uncharacterized protein</fullName>
    </submittedName>
</protein>
<reference evidence="2 3" key="1">
    <citation type="journal article" date="2019" name="J. Hered.">
        <title>An Improved Genome Assembly for Drosophila navojoa, the Basal Species in the mojavensis Cluster.</title>
        <authorList>
            <person name="Vanderlinde T."/>
            <person name="Dupim E.G."/>
            <person name="Nazario-Yepiz N.O."/>
            <person name="Carvalho A.B."/>
        </authorList>
    </citation>
    <scope>NUCLEOTIDE SEQUENCE [LARGE SCALE GENOMIC DNA]</scope>
    <source>
        <strain evidence="2">Navoj_Jal97</strain>
        <tissue evidence="2">Whole organism</tissue>
    </source>
</reference>
<evidence type="ECO:0000256" key="1">
    <source>
        <dbReference type="SAM" id="MobiDB-lite"/>
    </source>
</evidence>
<dbReference type="STRING" id="7232.A0A484ARL3"/>
<name>A0A484ARL3_DRONA</name>
<accession>A0A484ARL3</accession>
<feature type="compositionally biased region" description="Low complexity" evidence="1">
    <location>
        <begin position="113"/>
        <end position="133"/>
    </location>
</feature>
<organism evidence="2 3">
    <name type="scientific">Drosophila navojoa</name>
    <name type="common">Fruit fly</name>
    <dbReference type="NCBI Taxonomy" id="7232"/>
    <lineage>
        <taxon>Eukaryota</taxon>
        <taxon>Metazoa</taxon>
        <taxon>Ecdysozoa</taxon>
        <taxon>Arthropoda</taxon>
        <taxon>Hexapoda</taxon>
        <taxon>Insecta</taxon>
        <taxon>Pterygota</taxon>
        <taxon>Neoptera</taxon>
        <taxon>Endopterygota</taxon>
        <taxon>Diptera</taxon>
        <taxon>Brachycera</taxon>
        <taxon>Muscomorpha</taxon>
        <taxon>Ephydroidea</taxon>
        <taxon>Drosophilidae</taxon>
        <taxon>Drosophila</taxon>
    </lineage>
</organism>
<evidence type="ECO:0000313" key="2">
    <source>
        <dbReference type="EMBL" id="TDG38998.1"/>
    </source>
</evidence>
<dbReference type="EMBL" id="LSRL02001503">
    <property type="protein sequence ID" value="TDG38998.1"/>
    <property type="molecule type" value="Genomic_DNA"/>
</dbReference>
<evidence type="ECO:0000313" key="3">
    <source>
        <dbReference type="Proteomes" id="UP000295192"/>
    </source>
</evidence>
<feature type="region of interest" description="Disordered" evidence="1">
    <location>
        <begin position="113"/>
        <end position="174"/>
    </location>
</feature>
<proteinExistence type="predicted"/>
<keyword evidence="3" id="KW-1185">Reference proteome</keyword>
<dbReference type="GO" id="GO:0048513">
    <property type="term" value="P:animal organ development"/>
    <property type="evidence" value="ECO:0007669"/>
    <property type="project" value="TreeGrafter"/>
</dbReference>
<dbReference type="PANTHER" id="PTHR23186:SF4">
    <property type="entry name" value="GH22790P"/>
    <property type="match status" value="1"/>
</dbReference>
<gene>
    <name evidence="2" type="ORF">AWZ03_014580</name>
</gene>
<dbReference type="AlphaFoldDB" id="A0A484ARL3"/>
<dbReference type="Proteomes" id="UP000295192">
    <property type="component" value="Unassembled WGS sequence"/>
</dbReference>